<proteinExistence type="predicted"/>
<dbReference type="EMBL" id="CP059572">
    <property type="protein sequence ID" value="QXJ21170.1"/>
    <property type="molecule type" value="Genomic_DNA"/>
</dbReference>
<evidence type="ECO:0008006" key="4">
    <source>
        <dbReference type="Google" id="ProtNLM"/>
    </source>
</evidence>
<accession>A0ABX8QQV5</accession>
<organism evidence="2 3">
    <name type="scientific">Actinomadura graeca</name>
    <dbReference type="NCBI Taxonomy" id="2750812"/>
    <lineage>
        <taxon>Bacteria</taxon>
        <taxon>Bacillati</taxon>
        <taxon>Actinomycetota</taxon>
        <taxon>Actinomycetes</taxon>
        <taxon>Streptosporangiales</taxon>
        <taxon>Thermomonosporaceae</taxon>
        <taxon>Actinomadura</taxon>
    </lineage>
</organism>
<keyword evidence="1" id="KW-0732">Signal</keyword>
<gene>
    <name evidence="2" type="ORF">AGRA3207_001997</name>
</gene>
<evidence type="ECO:0000256" key="1">
    <source>
        <dbReference type="SAM" id="SignalP"/>
    </source>
</evidence>
<keyword evidence="3" id="KW-1185">Reference proteome</keyword>
<feature type="signal peptide" evidence="1">
    <location>
        <begin position="1"/>
        <end position="28"/>
    </location>
</feature>
<evidence type="ECO:0000313" key="3">
    <source>
        <dbReference type="Proteomes" id="UP001049518"/>
    </source>
</evidence>
<name>A0ABX8QQV5_9ACTN</name>
<feature type="chain" id="PRO_5046248508" description="Secreted protein" evidence="1">
    <location>
        <begin position="29"/>
        <end position="121"/>
    </location>
</feature>
<reference evidence="2" key="1">
    <citation type="submission" date="2020-07" db="EMBL/GenBank/DDBJ databases">
        <authorList>
            <person name="Tarantini F.S."/>
            <person name="Hong K.W."/>
            <person name="Chan K.G."/>
        </authorList>
    </citation>
    <scope>NUCLEOTIDE SEQUENCE</scope>
    <source>
        <strain evidence="2">32-07</strain>
    </source>
</reference>
<dbReference type="Proteomes" id="UP001049518">
    <property type="component" value="Chromosome"/>
</dbReference>
<dbReference type="RefSeq" id="WP_231334305.1">
    <property type="nucleotide sequence ID" value="NZ_CP059572.1"/>
</dbReference>
<sequence>MKIRKQALAAIGIGVAALAVYGGGTASAGTGDDKPKPPVTCTLKADAGPFVAAACMGEGAVQLTVFCPAEKHSDSTIDMFTGRSMLLDDQCAKGPTLAALTMFDMSTHKPGETLVPMQQIA</sequence>
<protein>
    <recommendedName>
        <fullName evidence="4">Secreted protein</fullName>
    </recommendedName>
</protein>
<evidence type="ECO:0000313" key="2">
    <source>
        <dbReference type="EMBL" id="QXJ21170.1"/>
    </source>
</evidence>